<evidence type="ECO:0000256" key="1">
    <source>
        <dbReference type="SAM" id="Phobius"/>
    </source>
</evidence>
<feature type="transmembrane region" description="Helical" evidence="1">
    <location>
        <begin position="6"/>
        <end position="28"/>
    </location>
</feature>
<evidence type="ECO:0000313" key="3">
    <source>
        <dbReference type="Proteomes" id="UP000460272"/>
    </source>
</evidence>
<dbReference type="RefSeq" id="WP_145862119.1">
    <property type="nucleotide sequence ID" value="NZ_RPFW01000012.1"/>
</dbReference>
<keyword evidence="3" id="KW-1185">Reference proteome</keyword>
<reference evidence="2 3" key="1">
    <citation type="submission" date="2018-11" db="EMBL/GenBank/DDBJ databases">
        <title>Trebonia kvetii gen.nov., sp.nov., a novel acidophilic actinobacterium, and proposal of the new actinobacterial family Treboniaceae fam. nov.</title>
        <authorList>
            <person name="Rapoport D."/>
            <person name="Sagova-Mareckova M."/>
            <person name="Sedlacek I."/>
            <person name="Provaznik J."/>
            <person name="Kralova S."/>
            <person name="Pavlinic D."/>
            <person name="Benes V."/>
            <person name="Kopecky J."/>
        </authorList>
    </citation>
    <scope>NUCLEOTIDE SEQUENCE [LARGE SCALE GENOMIC DNA]</scope>
    <source>
        <strain evidence="2 3">15Tr583</strain>
    </source>
</reference>
<comment type="caution">
    <text evidence="2">The sequence shown here is derived from an EMBL/GenBank/DDBJ whole genome shotgun (WGS) entry which is preliminary data.</text>
</comment>
<gene>
    <name evidence="2" type="ORF">EAS64_40910</name>
</gene>
<dbReference type="AlphaFoldDB" id="A0A6P2BNB5"/>
<accession>A0A6P2BNB5</accession>
<proteinExistence type="predicted"/>
<sequence length="74" mass="8650">MSAVLWMNIPLMVLAFGLMAGIPLWMVLRRQDWHDKHETRTVPAYIVRQRREATVQRQARGRRPVRPVTGGANW</sequence>
<keyword evidence="1" id="KW-1133">Transmembrane helix</keyword>
<dbReference type="Proteomes" id="UP000460272">
    <property type="component" value="Unassembled WGS sequence"/>
</dbReference>
<evidence type="ECO:0000313" key="2">
    <source>
        <dbReference type="EMBL" id="TVY99633.1"/>
    </source>
</evidence>
<dbReference type="EMBL" id="RPFW01000012">
    <property type="protein sequence ID" value="TVY99633.1"/>
    <property type="molecule type" value="Genomic_DNA"/>
</dbReference>
<protein>
    <submittedName>
        <fullName evidence="2">Uncharacterized protein</fullName>
    </submittedName>
</protein>
<name>A0A6P2BNB5_9ACTN</name>
<keyword evidence="1" id="KW-0472">Membrane</keyword>
<keyword evidence="1" id="KW-0812">Transmembrane</keyword>
<organism evidence="2 3">
    <name type="scientific">Trebonia kvetii</name>
    <dbReference type="NCBI Taxonomy" id="2480626"/>
    <lineage>
        <taxon>Bacteria</taxon>
        <taxon>Bacillati</taxon>
        <taxon>Actinomycetota</taxon>
        <taxon>Actinomycetes</taxon>
        <taxon>Streptosporangiales</taxon>
        <taxon>Treboniaceae</taxon>
        <taxon>Trebonia</taxon>
    </lineage>
</organism>